<dbReference type="InterPro" id="IPR017871">
    <property type="entry name" value="ABC_transporter-like_CS"/>
</dbReference>
<dbReference type="SUPFAM" id="SSF52540">
    <property type="entry name" value="P-loop containing nucleoside triphosphate hydrolases"/>
    <property type="match status" value="1"/>
</dbReference>
<keyword evidence="2" id="KW-0813">Transport</keyword>
<dbReference type="Gene3D" id="3.40.50.300">
    <property type="entry name" value="P-loop containing nucleotide triphosphate hydrolases"/>
    <property type="match status" value="1"/>
</dbReference>
<evidence type="ECO:0000256" key="8">
    <source>
        <dbReference type="SAM" id="Phobius"/>
    </source>
</evidence>
<dbReference type="Pfam" id="PF01061">
    <property type="entry name" value="ABC2_membrane"/>
    <property type="match status" value="1"/>
</dbReference>
<organism evidence="10 11">
    <name type="scientific">Fragilariopsis cylindrus CCMP1102</name>
    <dbReference type="NCBI Taxonomy" id="635003"/>
    <lineage>
        <taxon>Eukaryota</taxon>
        <taxon>Sar</taxon>
        <taxon>Stramenopiles</taxon>
        <taxon>Ochrophyta</taxon>
        <taxon>Bacillariophyta</taxon>
        <taxon>Bacillariophyceae</taxon>
        <taxon>Bacillariophycidae</taxon>
        <taxon>Bacillariales</taxon>
        <taxon>Bacillariaceae</taxon>
        <taxon>Fragilariopsis</taxon>
    </lineage>
</organism>
<dbReference type="Proteomes" id="UP000095751">
    <property type="component" value="Unassembled WGS sequence"/>
</dbReference>
<feature type="transmembrane region" description="Helical" evidence="8">
    <location>
        <begin position="644"/>
        <end position="666"/>
    </location>
</feature>
<evidence type="ECO:0000256" key="2">
    <source>
        <dbReference type="ARBA" id="ARBA00022448"/>
    </source>
</evidence>
<protein>
    <submittedName>
        <fullName evidence="10">p-loop containing nucleoside triphosphate hydrolase protein</fullName>
    </submittedName>
</protein>
<keyword evidence="4" id="KW-0547">Nucleotide-binding</keyword>
<keyword evidence="6 8" id="KW-1133">Transmembrane helix</keyword>
<dbReference type="InterPro" id="IPR013525">
    <property type="entry name" value="ABC2_TM"/>
</dbReference>
<dbReference type="GO" id="GO:0005886">
    <property type="term" value="C:plasma membrane"/>
    <property type="evidence" value="ECO:0007669"/>
    <property type="project" value="TreeGrafter"/>
</dbReference>
<dbReference type="OrthoDB" id="66620at2759"/>
<evidence type="ECO:0000256" key="4">
    <source>
        <dbReference type="ARBA" id="ARBA00022741"/>
    </source>
</evidence>
<evidence type="ECO:0000256" key="3">
    <source>
        <dbReference type="ARBA" id="ARBA00022692"/>
    </source>
</evidence>
<name>A0A1E7ESV8_9STRA</name>
<evidence type="ECO:0000256" key="6">
    <source>
        <dbReference type="ARBA" id="ARBA00022989"/>
    </source>
</evidence>
<dbReference type="GO" id="GO:0140359">
    <property type="term" value="F:ABC-type transporter activity"/>
    <property type="evidence" value="ECO:0007669"/>
    <property type="project" value="InterPro"/>
</dbReference>
<dbReference type="PROSITE" id="PS50893">
    <property type="entry name" value="ABC_TRANSPORTER_2"/>
    <property type="match status" value="1"/>
</dbReference>
<dbReference type="Pfam" id="PF00005">
    <property type="entry name" value="ABC_tran"/>
    <property type="match status" value="1"/>
</dbReference>
<keyword evidence="7 8" id="KW-0472">Membrane</keyword>
<dbReference type="GO" id="GO:0005524">
    <property type="term" value="F:ATP binding"/>
    <property type="evidence" value="ECO:0007669"/>
    <property type="project" value="UniProtKB-KW"/>
</dbReference>
<feature type="transmembrane region" description="Helical" evidence="8">
    <location>
        <begin position="488"/>
        <end position="517"/>
    </location>
</feature>
<dbReference type="InterPro" id="IPR003439">
    <property type="entry name" value="ABC_transporter-like_ATP-bd"/>
</dbReference>
<evidence type="ECO:0000313" key="11">
    <source>
        <dbReference type="Proteomes" id="UP000095751"/>
    </source>
</evidence>
<keyword evidence="10" id="KW-0378">Hydrolase</keyword>
<comment type="subcellular location">
    <subcellularLocation>
        <location evidence="1">Membrane</location>
        <topology evidence="1">Multi-pass membrane protein</topology>
    </subcellularLocation>
</comment>
<feature type="transmembrane region" description="Helical" evidence="8">
    <location>
        <begin position="523"/>
        <end position="547"/>
    </location>
</feature>
<feature type="transmembrane region" description="Helical" evidence="8">
    <location>
        <begin position="559"/>
        <end position="576"/>
    </location>
</feature>
<keyword evidence="5" id="KW-0067">ATP-binding</keyword>
<keyword evidence="11" id="KW-1185">Reference proteome</keyword>
<evidence type="ECO:0000256" key="1">
    <source>
        <dbReference type="ARBA" id="ARBA00004141"/>
    </source>
</evidence>
<dbReference type="AlphaFoldDB" id="A0A1E7ESV8"/>
<dbReference type="SMART" id="SM00382">
    <property type="entry name" value="AAA"/>
    <property type="match status" value="1"/>
</dbReference>
<evidence type="ECO:0000256" key="7">
    <source>
        <dbReference type="ARBA" id="ARBA00023136"/>
    </source>
</evidence>
<feature type="transmembrane region" description="Helical" evidence="8">
    <location>
        <begin position="457"/>
        <end position="476"/>
    </location>
</feature>
<sequence>MTVTNSSISILEQSSTSEEVDMGTFEEVDMGGGTNDADNSKPSELHLRWARLQKYVEIKDETTTLKGKISKVSPNAGTRSSTVNKVILDGISAEAKPGEILATMGPSGSGKTSLMNVLSGRAAYQEGTISINGKALDKYGMKRLMSKVAYVKQQDVFFETLTVTDQLTYTAQLRFPDDVGTKKERNEKIRKEVERIIKLLRLRKVAHSPIMMCSGGEKKRVNIGTELLTDPSIIMLDEPTSGLDSASAISLLNVLKDLAKNHGKTIITSIHQPNSATFLNTFDKLLMLSDGHAVFFGTPNDSLPYLRSKGYACPEGYNAADHWMDLLVTDSAIEEERKEVAKYGNPTTDSSKKNSESPRFCLQKEWDNDAIARQMDVVDEIQSDGGKTIGSFEMKDGESKYTTGWWTQFSTLAHRALKKNKSNVFSPINLVRTIAIGIIVGIVYLDQRYTEKDVFNIYAYFFFAMLYWVFNERVIIQKERATASYRLSAYFASATVADLPVFLVMPCIYMTISFWMVCPSFGFITYIAVICIAFLSVMAGQALGFLIGATFDDPKIGQSVATVVVLFLMLLGGFFAKNIPSWLSWVVYISPFAYASNAAMLVIFRNPIPCDGSGALSPMCAVGDTTSFIPVDDILQSLNVFLPLGWNIALLLVYCLVPRVFTYVILRRKKGGERE</sequence>
<dbReference type="EMBL" id="KV784377">
    <property type="protein sequence ID" value="OEU09100.1"/>
    <property type="molecule type" value="Genomic_DNA"/>
</dbReference>
<dbReference type="PANTHER" id="PTHR48041">
    <property type="entry name" value="ABC TRANSPORTER G FAMILY MEMBER 28"/>
    <property type="match status" value="1"/>
</dbReference>
<evidence type="ECO:0000256" key="5">
    <source>
        <dbReference type="ARBA" id="ARBA00022840"/>
    </source>
</evidence>
<gene>
    <name evidence="10" type="ORF">FRACYDRAFT_249013</name>
</gene>
<evidence type="ECO:0000313" key="10">
    <source>
        <dbReference type="EMBL" id="OEU09100.1"/>
    </source>
</evidence>
<reference evidence="10 11" key="1">
    <citation type="submission" date="2016-09" db="EMBL/GenBank/DDBJ databases">
        <title>Extensive genetic diversity and differential bi-allelic expression allows diatom success in the polar Southern Ocean.</title>
        <authorList>
            <consortium name="DOE Joint Genome Institute"/>
            <person name="Mock T."/>
            <person name="Otillar R.P."/>
            <person name="Strauss J."/>
            <person name="Dupont C."/>
            <person name="Frickenhaus S."/>
            <person name="Maumus F."/>
            <person name="Mcmullan M."/>
            <person name="Sanges R."/>
            <person name="Schmutz J."/>
            <person name="Toseland A."/>
            <person name="Valas R."/>
            <person name="Veluchamy A."/>
            <person name="Ward B.J."/>
            <person name="Allen A."/>
            <person name="Barry K."/>
            <person name="Falciatore A."/>
            <person name="Ferrante M."/>
            <person name="Fortunato A.E."/>
            <person name="Gloeckner G."/>
            <person name="Gruber A."/>
            <person name="Hipkin R."/>
            <person name="Janech M."/>
            <person name="Kroth P."/>
            <person name="Leese F."/>
            <person name="Lindquist E."/>
            <person name="Lyon B.R."/>
            <person name="Martin J."/>
            <person name="Mayer C."/>
            <person name="Parker M."/>
            <person name="Quesneville H."/>
            <person name="Raymond J."/>
            <person name="Uhlig C."/>
            <person name="Valentin K.U."/>
            <person name="Worden A.Z."/>
            <person name="Armbrust E.V."/>
            <person name="Bowler C."/>
            <person name="Green B."/>
            <person name="Moulton V."/>
            <person name="Van Oosterhout C."/>
            <person name="Grigoriev I."/>
        </authorList>
    </citation>
    <scope>NUCLEOTIDE SEQUENCE [LARGE SCALE GENOMIC DNA]</scope>
    <source>
        <strain evidence="10 11">CCMP1102</strain>
    </source>
</reference>
<dbReference type="PROSITE" id="PS00211">
    <property type="entry name" value="ABC_TRANSPORTER_1"/>
    <property type="match status" value="1"/>
</dbReference>
<proteinExistence type="predicted"/>
<dbReference type="GO" id="GO:0016887">
    <property type="term" value="F:ATP hydrolysis activity"/>
    <property type="evidence" value="ECO:0007669"/>
    <property type="project" value="InterPro"/>
</dbReference>
<evidence type="ECO:0000259" key="9">
    <source>
        <dbReference type="PROSITE" id="PS50893"/>
    </source>
</evidence>
<dbReference type="KEGG" id="fcy:FRACYDRAFT_249013"/>
<feature type="domain" description="ABC transporter" evidence="9">
    <location>
        <begin position="56"/>
        <end position="315"/>
    </location>
</feature>
<dbReference type="InterPro" id="IPR003593">
    <property type="entry name" value="AAA+_ATPase"/>
</dbReference>
<dbReference type="PANTHER" id="PTHR48041:SF63">
    <property type="entry name" value="EARLY GENE AT 23, ISOFORM C"/>
    <property type="match status" value="1"/>
</dbReference>
<accession>A0A1E7ESV8</accession>
<feature type="transmembrane region" description="Helical" evidence="8">
    <location>
        <begin position="582"/>
        <end position="604"/>
    </location>
</feature>
<dbReference type="InterPro" id="IPR027417">
    <property type="entry name" value="P-loop_NTPase"/>
</dbReference>
<keyword evidence="3 8" id="KW-0812">Transmembrane</keyword>
<dbReference type="InterPro" id="IPR050352">
    <property type="entry name" value="ABCG_transporters"/>
</dbReference>
<dbReference type="InParanoid" id="A0A1E7ESV8"/>
<feature type="transmembrane region" description="Helical" evidence="8">
    <location>
        <begin position="424"/>
        <end position="445"/>
    </location>
</feature>